<dbReference type="RefSeq" id="WP_009545919.1">
    <property type="nucleotide sequence ID" value="NC_010546.1"/>
</dbReference>
<dbReference type="Proteomes" id="UP000001203">
    <property type="component" value="Chromosome circular"/>
</dbReference>
<proteinExistence type="predicted"/>
<name>B1WQA2_CROS5</name>
<dbReference type="KEGG" id="cyt:cce_0673"/>
<dbReference type="OrthoDB" id="9256093at2"/>
<dbReference type="eggNOG" id="ENOG50331JU">
    <property type="taxonomic scope" value="Bacteria"/>
</dbReference>
<sequence length="76" mass="8789">MSEENIATVVKILESLSDAQQERVIEHLLEYIADIEDELQWNQSFRKTQNKLVEAARLAKQQIAEGQGQPMDYDQL</sequence>
<dbReference type="EMBL" id="CP000806">
    <property type="protein sequence ID" value="ACB50024.1"/>
    <property type="molecule type" value="Genomic_DNA"/>
</dbReference>
<evidence type="ECO:0000313" key="2">
    <source>
        <dbReference type="Proteomes" id="UP000001203"/>
    </source>
</evidence>
<dbReference type="AlphaFoldDB" id="B1WQA2"/>
<accession>B1WQA2</accession>
<organism evidence="1 2">
    <name type="scientific">Crocosphaera subtropica (strain ATCC 51142 / BH68)</name>
    <name type="common">Cyanothece sp. (strain ATCC 51142)</name>
    <dbReference type="NCBI Taxonomy" id="43989"/>
    <lineage>
        <taxon>Bacteria</taxon>
        <taxon>Bacillati</taxon>
        <taxon>Cyanobacteriota</taxon>
        <taxon>Cyanophyceae</taxon>
        <taxon>Oscillatoriophycideae</taxon>
        <taxon>Chroococcales</taxon>
        <taxon>Aphanothecaceae</taxon>
        <taxon>Crocosphaera</taxon>
        <taxon>Crocosphaera subtropica</taxon>
    </lineage>
</organism>
<gene>
    <name evidence="1" type="ordered locus">cce_0673</name>
</gene>
<dbReference type="HOGENOM" id="CLU_2646550_0_0_3"/>
<protein>
    <submittedName>
        <fullName evidence="1">Uncharacterized protein</fullName>
    </submittedName>
</protein>
<keyword evidence="2" id="KW-1185">Reference proteome</keyword>
<evidence type="ECO:0000313" key="1">
    <source>
        <dbReference type="EMBL" id="ACB50024.1"/>
    </source>
</evidence>
<reference evidence="1 2" key="1">
    <citation type="journal article" date="2008" name="Proc. Natl. Acad. Sci. U.S.A.">
        <title>The genome of Cyanothece 51142, a unicellular diazotrophic cyanobacterium important in the marine nitrogen cycle.</title>
        <authorList>
            <person name="Welsh E.A."/>
            <person name="Liberton M."/>
            <person name="Stoeckel J."/>
            <person name="Loh T."/>
            <person name="Elvitigala T."/>
            <person name="Wang C."/>
            <person name="Wollam A."/>
            <person name="Fulton R.S."/>
            <person name="Clifton S.W."/>
            <person name="Jacobs J.M."/>
            <person name="Aurora R."/>
            <person name="Ghosh B.K."/>
            <person name="Sherman L.A."/>
            <person name="Smith R.D."/>
            <person name="Wilson R.K."/>
            <person name="Pakrasi H.B."/>
        </authorList>
    </citation>
    <scope>NUCLEOTIDE SEQUENCE [LARGE SCALE GENOMIC DNA]</scope>
    <source>
        <strain evidence="2">ATCC 51142 / BH68</strain>
    </source>
</reference>